<dbReference type="Ensembl" id="ENSECRT00000029681.1">
    <property type="protein sequence ID" value="ENSECRP00000029067.1"/>
    <property type="gene ID" value="ENSECRG00000019699.1"/>
</dbReference>
<evidence type="ECO:0000256" key="5">
    <source>
        <dbReference type="ARBA" id="ARBA00022989"/>
    </source>
</evidence>
<dbReference type="GO" id="GO:0010811">
    <property type="term" value="P:positive regulation of cell-substrate adhesion"/>
    <property type="evidence" value="ECO:0007669"/>
    <property type="project" value="TreeGrafter"/>
</dbReference>
<dbReference type="AlphaFoldDB" id="A0A8C4T950"/>
<keyword evidence="3" id="KW-1003">Cell membrane</keyword>
<evidence type="ECO:0000256" key="7">
    <source>
        <dbReference type="SAM" id="Phobius"/>
    </source>
</evidence>
<dbReference type="Proteomes" id="UP000694620">
    <property type="component" value="Chromosome 11"/>
</dbReference>
<dbReference type="InterPro" id="IPR042313">
    <property type="entry name" value="RELL2"/>
</dbReference>
<evidence type="ECO:0000256" key="4">
    <source>
        <dbReference type="ARBA" id="ARBA00022692"/>
    </source>
</evidence>
<feature type="transmembrane region" description="Helical" evidence="7">
    <location>
        <begin position="20"/>
        <end position="42"/>
    </location>
</feature>
<dbReference type="InterPro" id="IPR022248">
    <property type="entry name" value="TNF_rcpt_RELT"/>
</dbReference>
<protein>
    <recommendedName>
        <fullName evidence="10">RELT-like protein 2</fullName>
    </recommendedName>
</protein>
<dbReference type="GO" id="GO:1900745">
    <property type="term" value="P:positive regulation of p38MAPK cascade"/>
    <property type="evidence" value="ECO:0007669"/>
    <property type="project" value="InterPro"/>
</dbReference>
<sequence length="61" mass="7095">MEDGENTPEENPHPHTHPYMIFPLVLLFFLTGLLGFLVCHVLKKKGYRCRTDELEDDPPQD</sequence>
<accession>A0A8C4T950</accession>
<keyword evidence="4 7" id="KW-0812">Transmembrane</keyword>
<proteinExistence type="inferred from homology"/>
<evidence type="ECO:0000256" key="2">
    <source>
        <dbReference type="ARBA" id="ARBA00008688"/>
    </source>
</evidence>
<dbReference type="PANTHER" id="PTHR31481">
    <property type="entry name" value="RELT-LIKE PROTEIN 2 RELL2"/>
    <property type="match status" value="1"/>
</dbReference>
<organism evidence="8 9">
    <name type="scientific">Erpetoichthys calabaricus</name>
    <name type="common">Rope fish</name>
    <name type="synonym">Calamoichthys calabaricus</name>
    <dbReference type="NCBI Taxonomy" id="27687"/>
    <lineage>
        <taxon>Eukaryota</taxon>
        <taxon>Metazoa</taxon>
        <taxon>Chordata</taxon>
        <taxon>Craniata</taxon>
        <taxon>Vertebrata</taxon>
        <taxon>Euteleostomi</taxon>
        <taxon>Actinopterygii</taxon>
        <taxon>Polypteriformes</taxon>
        <taxon>Polypteridae</taxon>
        <taxon>Erpetoichthys</taxon>
    </lineage>
</organism>
<keyword evidence="6 7" id="KW-0472">Membrane</keyword>
<evidence type="ECO:0000313" key="9">
    <source>
        <dbReference type="Proteomes" id="UP000694620"/>
    </source>
</evidence>
<reference evidence="8" key="3">
    <citation type="submission" date="2025-09" db="UniProtKB">
        <authorList>
            <consortium name="Ensembl"/>
        </authorList>
    </citation>
    <scope>IDENTIFICATION</scope>
</reference>
<comment type="similarity">
    <text evidence="2">Belongs to the RELT family.</text>
</comment>
<evidence type="ECO:0008006" key="10">
    <source>
        <dbReference type="Google" id="ProtNLM"/>
    </source>
</evidence>
<dbReference type="Pfam" id="PF12606">
    <property type="entry name" value="RELT"/>
    <property type="match status" value="1"/>
</dbReference>
<comment type="subcellular location">
    <subcellularLocation>
        <location evidence="1">Cell membrane</location>
        <topology evidence="1">Single-pass membrane protein</topology>
    </subcellularLocation>
</comment>
<reference evidence="8" key="2">
    <citation type="submission" date="2025-08" db="UniProtKB">
        <authorList>
            <consortium name="Ensembl"/>
        </authorList>
    </citation>
    <scope>IDENTIFICATION</scope>
</reference>
<keyword evidence="9" id="KW-1185">Reference proteome</keyword>
<evidence type="ECO:0000256" key="1">
    <source>
        <dbReference type="ARBA" id="ARBA00004162"/>
    </source>
</evidence>
<evidence type="ECO:0000256" key="3">
    <source>
        <dbReference type="ARBA" id="ARBA00022475"/>
    </source>
</evidence>
<dbReference type="GO" id="GO:0005886">
    <property type="term" value="C:plasma membrane"/>
    <property type="evidence" value="ECO:0007669"/>
    <property type="project" value="UniProtKB-SubCell"/>
</dbReference>
<name>A0A8C4T950_ERPCA</name>
<keyword evidence="5 7" id="KW-1133">Transmembrane helix</keyword>
<reference evidence="8" key="1">
    <citation type="submission" date="2021-06" db="EMBL/GenBank/DDBJ databases">
        <authorList>
            <consortium name="Wellcome Sanger Institute Data Sharing"/>
        </authorList>
    </citation>
    <scope>NUCLEOTIDE SEQUENCE [LARGE SCALE GENOMIC DNA]</scope>
</reference>
<dbReference type="PANTHER" id="PTHR31481:SF0">
    <property type="entry name" value="RELT-LIKE PROTEIN 2"/>
    <property type="match status" value="1"/>
</dbReference>
<evidence type="ECO:0000256" key="6">
    <source>
        <dbReference type="ARBA" id="ARBA00023136"/>
    </source>
</evidence>
<evidence type="ECO:0000313" key="8">
    <source>
        <dbReference type="Ensembl" id="ENSECRP00000029067.1"/>
    </source>
</evidence>